<evidence type="ECO:0000256" key="6">
    <source>
        <dbReference type="ARBA" id="ARBA00023180"/>
    </source>
</evidence>
<evidence type="ECO:0000313" key="8">
    <source>
        <dbReference type="Proteomes" id="UP000189703"/>
    </source>
</evidence>
<comment type="similarity">
    <text evidence="7">Belongs to the polygalacturonase-inhibiting protein family.</text>
</comment>
<evidence type="ECO:0000313" key="9">
    <source>
        <dbReference type="RefSeq" id="XP_010270144.1"/>
    </source>
</evidence>
<dbReference type="STRING" id="4432.A0A1U8B383"/>
<dbReference type="eggNOG" id="KOG0619">
    <property type="taxonomic scope" value="Eukaryota"/>
</dbReference>
<protein>
    <submittedName>
        <fullName evidence="9">DNA-damage-repair/toleration protein DRT100-like</fullName>
    </submittedName>
</protein>
<gene>
    <name evidence="9" type="primary">LOC104606564</name>
</gene>
<dbReference type="Proteomes" id="UP000189703">
    <property type="component" value="Unplaced"/>
</dbReference>
<dbReference type="FunFam" id="3.80.10.10:FF:000041">
    <property type="entry name" value="LRR receptor-like serine/threonine-protein kinase ERECTA"/>
    <property type="match status" value="1"/>
</dbReference>
<dbReference type="InterPro" id="IPR032675">
    <property type="entry name" value="LRR_dom_sf"/>
</dbReference>
<comment type="subcellular location">
    <subcellularLocation>
        <location evidence="1">Cell membrane</location>
    </subcellularLocation>
</comment>
<dbReference type="OMA" id="DPFPEMN"/>
<evidence type="ECO:0000256" key="5">
    <source>
        <dbReference type="ARBA" id="ARBA00022737"/>
    </source>
</evidence>
<keyword evidence="2" id="KW-1003">Cell membrane</keyword>
<dbReference type="RefSeq" id="XP_010270144.1">
    <property type="nucleotide sequence ID" value="XM_010271842.2"/>
</dbReference>
<organism evidence="8 9">
    <name type="scientific">Nelumbo nucifera</name>
    <name type="common">Sacred lotus</name>
    <dbReference type="NCBI Taxonomy" id="4432"/>
    <lineage>
        <taxon>Eukaryota</taxon>
        <taxon>Viridiplantae</taxon>
        <taxon>Streptophyta</taxon>
        <taxon>Embryophyta</taxon>
        <taxon>Tracheophyta</taxon>
        <taxon>Spermatophyta</taxon>
        <taxon>Magnoliopsida</taxon>
        <taxon>Proteales</taxon>
        <taxon>Nelumbonaceae</taxon>
        <taxon>Nelumbo</taxon>
    </lineage>
</organism>
<evidence type="ECO:0000256" key="4">
    <source>
        <dbReference type="ARBA" id="ARBA00022729"/>
    </source>
</evidence>
<evidence type="ECO:0000256" key="2">
    <source>
        <dbReference type="ARBA" id="ARBA00022475"/>
    </source>
</evidence>
<dbReference type="FunFam" id="3.80.10.10:FF:000383">
    <property type="entry name" value="Leucine-rich repeat receptor protein kinase EMS1"/>
    <property type="match status" value="1"/>
</dbReference>
<accession>A0A1U8B383</accession>
<keyword evidence="6" id="KW-0325">Glycoprotein</keyword>
<dbReference type="SUPFAM" id="SSF52058">
    <property type="entry name" value="L domain-like"/>
    <property type="match status" value="1"/>
</dbReference>
<evidence type="ECO:0000256" key="3">
    <source>
        <dbReference type="ARBA" id="ARBA00022614"/>
    </source>
</evidence>
<evidence type="ECO:0000256" key="1">
    <source>
        <dbReference type="ARBA" id="ARBA00004236"/>
    </source>
</evidence>
<dbReference type="Pfam" id="PF00560">
    <property type="entry name" value="LRR_1"/>
    <property type="match status" value="4"/>
</dbReference>
<dbReference type="KEGG" id="nnu:104606564"/>
<reference evidence="9" key="1">
    <citation type="submission" date="2025-08" db="UniProtKB">
        <authorList>
            <consortium name="RefSeq"/>
        </authorList>
    </citation>
    <scope>IDENTIFICATION</scope>
</reference>
<evidence type="ECO:0000256" key="7">
    <source>
        <dbReference type="ARBA" id="ARBA00038043"/>
    </source>
</evidence>
<keyword evidence="3" id="KW-0433">Leucine-rich repeat</keyword>
<keyword evidence="5" id="KW-0677">Repeat</keyword>
<dbReference type="InterPro" id="IPR013210">
    <property type="entry name" value="LRR_N_plant-typ"/>
</dbReference>
<dbReference type="Pfam" id="PF08263">
    <property type="entry name" value="LRRNT_2"/>
    <property type="match status" value="1"/>
</dbReference>
<sequence length="478" mass="52754">MALFPSPSLLLLLLFFHFLRGNAAKCHPDDEAGLLGFKSGITEDPSGILTSWKAGTDCCTWNGITCLVGNRVTALSLYAQTDNPNSYLTGSISPSLSKLRYLDGIYFHNLQNITGLFPKLLFNLPRLLFVYIENCKLYGRLPANIDRLSQLDALSLEGNLFSGPIPASISKLTHLTQLNLGGNLFSGQIPLGISQLKNLTMLRLDRSLLLGKIPDFFSSFPVLAILSLSYNGFSGEIPPSISALAPQLIYLELDHNKLTGKIPDFLGRFKALDTLNLSWNGFSGVVPKSFSNLTKIFNLDLSHNDLVDPFPEMYVKGIESLDLSYNHFHLGKIPTWVTSSSIIYSLKLAGCGLKFKLDDWKPSQTYFYDYIDISDNEISGSPVGLLNSTDYLVGFWAARNQLKFNMENLIFPKEQTLKYLDLSRNLISGKIPSSVSGLQKLNVSYNHLCGQIPASKFSAEAFFGNDCLCGSPLPACKI</sequence>
<dbReference type="Pfam" id="PF13855">
    <property type="entry name" value="LRR_8"/>
    <property type="match status" value="1"/>
</dbReference>
<dbReference type="FunCoup" id="A0A1U8B383">
    <property type="interactions" value="1586"/>
</dbReference>
<dbReference type="Gene3D" id="3.80.10.10">
    <property type="entry name" value="Ribonuclease Inhibitor"/>
    <property type="match status" value="2"/>
</dbReference>
<dbReference type="GO" id="GO:0038023">
    <property type="term" value="F:signaling receptor activity"/>
    <property type="evidence" value="ECO:0000318"/>
    <property type="project" value="GO_Central"/>
</dbReference>
<dbReference type="InterPro" id="IPR051848">
    <property type="entry name" value="PGIP"/>
</dbReference>
<dbReference type="GeneID" id="104606564"/>
<dbReference type="PANTHER" id="PTHR48059:SF19">
    <property type="entry name" value="RECEPTOR-LIKE PROTEIN KINASE 5"/>
    <property type="match status" value="1"/>
</dbReference>
<dbReference type="PANTHER" id="PTHR48059">
    <property type="entry name" value="POLYGALACTURONASE INHIBITOR 1"/>
    <property type="match status" value="1"/>
</dbReference>
<dbReference type="AlphaFoldDB" id="A0A1U8B383"/>
<dbReference type="OrthoDB" id="676979at2759"/>
<dbReference type="InterPro" id="IPR001611">
    <property type="entry name" value="Leu-rich_rpt"/>
</dbReference>
<keyword evidence="8" id="KW-1185">Reference proteome</keyword>
<keyword evidence="2" id="KW-0472">Membrane</keyword>
<proteinExistence type="inferred from homology"/>
<keyword evidence="4" id="KW-0732">Signal</keyword>
<name>A0A1U8B383_NELNU</name>
<dbReference type="GO" id="GO:0005886">
    <property type="term" value="C:plasma membrane"/>
    <property type="evidence" value="ECO:0000318"/>
    <property type="project" value="GO_Central"/>
</dbReference>